<dbReference type="Pfam" id="PF08268">
    <property type="entry name" value="FBA_3"/>
    <property type="match status" value="1"/>
</dbReference>
<evidence type="ECO:0000313" key="3">
    <source>
        <dbReference type="EMBL" id="RZC79636.1"/>
    </source>
</evidence>
<evidence type="ECO:0000313" key="4">
    <source>
        <dbReference type="Proteomes" id="UP000316621"/>
    </source>
</evidence>
<evidence type="ECO:0000256" key="1">
    <source>
        <dbReference type="SAM" id="MobiDB-lite"/>
    </source>
</evidence>
<accession>A0A4Y7L373</accession>
<name>A0A4Y7L373_PAPSO</name>
<dbReference type="Gramene" id="RZC79636">
    <property type="protein sequence ID" value="RZC79636"/>
    <property type="gene ID" value="C5167_042210"/>
</dbReference>
<reference evidence="3 4" key="1">
    <citation type="journal article" date="2018" name="Science">
        <title>The opium poppy genome and morphinan production.</title>
        <authorList>
            <person name="Guo L."/>
            <person name="Winzer T."/>
            <person name="Yang X."/>
            <person name="Li Y."/>
            <person name="Ning Z."/>
            <person name="He Z."/>
            <person name="Teodor R."/>
            <person name="Lu Y."/>
            <person name="Bowser T.A."/>
            <person name="Graham I.A."/>
            <person name="Ye K."/>
        </authorList>
    </citation>
    <scope>NUCLEOTIDE SEQUENCE [LARGE SCALE GENOMIC DNA]</scope>
    <source>
        <strain evidence="4">cv. HN1</strain>
        <tissue evidence="3">Leaves</tissue>
    </source>
</reference>
<protein>
    <recommendedName>
        <fullName evidence="2">F-box associated beta-propeller type 3 domain-containing protein</fullName>
    </recommendedName>
</protein>
<dbReference type="Proteomes" id="UP000316621">
    <property type="component" value="Chromosome 10"/>
</dbReference>
<dbReference type="AlphaFoldDB" id="A0A4Y7L373"/>
<feature type="domain" description="F-box associated beta-propeller type 3" evidence="2">
    <location>
        <begin position="60"/>
        <end position="135"/>
    </location>
</feature>
<organism evidence="3 4">
    <name type="scientific">Papaver somniferum</name>
    <name type="common">Opium poppy</name>
    <dbReference type="NCBI Taxonomy" id="3469"/>
    <lineage>
        <taxon>Eukaryota</taxon>
        <taxon>Viridiplantae</taxon>
        <taxon>Streptophyta</taxon>
        <taxon>Embryophyta</taxon>
        <taxon>Tracheophyta</taxon>
        <taxon>Spermatophyta</taxon>
        <taxon>Magnoliopsida</taxon>
        <taxon>Ranunculales</taxon>
        <taxon>Papaveraceae</taxon>
        <taxon>Papaveroideae</taxon>
        <taxon>Papaver</taxon>
    </lineage>
</organism>
<sequence length="173" mass="18907">MPRKRKSSRVVDEEQRKKKEAFISKSSRGTDTGKHSDQITSSESRSIHYLRKPEPGDDEGGVAVINPSRGDTLTYPYVIPTSAKYLCHGFAFDPLSNEYKVVLIYTTTSTTVVSGGGQGFICMVFTLGTKSWRTSVTSTSEMSPPPGSSPFPDQMGINCRASQLISDSRISSI</sequence>
<feature type="compositionally biased region" description="Basic and acidic residues" evidence="1">
    <location>
        <begin position="9"/>
        <end position="22"/>
    </location>
</feature>
<keyword evidence="4" id="KW-1185">Reference proteome</keyword>
<feature type="region of interest" description="Disordered" evidence="1">
    <location>
        <begin position="1"/>
        <end position="63"/>
    </location>
</feature>
<dbReference type="InterPro" id="IPR013187">
    <property type="entry name" value="F-box-assoc_dom_typ3"/>
</dbReference>
<evidence type="ECO:0000259" key="2">
    <source>
        <dbReference type="Pfam" id="PF08268"/>
    </source>
</evidence>
<proteinExistence type="predicted"/>
<dbReference type="EMBL" id="CM010724">
    <property type="protein sequence ID" value="RZC79636.1"/>
    <property type="molecule type" value="Genomic_DNA"/>
</dbReference>
<gene>
    <name evidence="3" type="ORF">C5167_042210</name>
</gene>